<comment type="caution">
    <text evidence="1">The sequence shown here is derived from an EMBL/GenBank/DDBJ whole genome shotgun (WGS) entry which is preliminary data.</text>
</comment>
<gene>
    <name evidence="1" type="ORF">HLH36_03715</name>
</gene>
<dbReference type="Proteomes" id="UP000559860">
    <property type="component" value="Unassembled WGS sequence"/>
</dbReference>
<dbReference type="RefSeq" id="WP_182985119.1">
    <property type="nucleotide sequence ID" value="NZ_JABEQD010000002.1"/>
</dbReference>
<evidence type="ECO:0000313" key="2">
    <source>
        <dbReference type="Proteomes" id="UP000559860"/>
    </source>
</evidence>
<organism evidence="1 2">
    <name type="scientific">Gluconacetobacter aggeris</name>
    <dbReference type="NCBI Taxonomy" id="1286186"/>
    <lineage>
        <taxon>Bacteria</taxon>
        <taxon>Pseudomonadati</taxon>
        <taxon>Pseudomonadota</taxon>
        <taxon>Alphaproteobacteria</taxon>
        <taxon>Acetobacterales</taxon>
        <taxon>Acetobacteraceae</taxon>
        <taxon>Gluconacetobacter</taxon>
    </lineage>
</organism>
<name>A0A7W4IR20_9PROT</name>
<dbReference type="EMBL" id="JABEQD010000002">
    <property type="protein sequence ID" value="MBB2167469.1"/>
    <property type="molecule type" value="Genomic_DNA"/>
</dbReference>
<dbReference type="SUPFAM" id="SSF56281">
    <property type="entry name" value="Metallo-hydrolase/oxidoreductase"/>
    <property type="match status" value="1"/>
</dbReference>
<protein>
    <recommendedName>
        <fullName evidence="3">MBL fold metallo-hydrolase</fullName>
    </recommendedName>
</protein>
<evidence type="ECO:0000313" key="1">
    <source>
        <dbReference type="EMBL" id="MBB2167469.1"/>
    </source>
</evidence>
<sequence>MPDADWRLSLRRYLMAPANRIFLAITCATVPVFLCAAAPPPDGAPVTSAHGAPGCAGLAPHACIGIALEAMGGANRLAGVRTARYAIIGHREEAEQSYRQAPFQIEYGRETRIVDYRHGAVDRVHESIFPSTAPDENINKTHVVVSAAGAVMKTPGGDRPAARQTREQGDDILHDEPMMVLQAAAKAPDLRYAAPEWLHAAPHTVVTFTDHGQTVRLVLNAGSHLPDAIERTRTFEDFWNVWGDVDQRIYLDSWQDVGGVLFPASRVDQRNGLETAHEQYLDVRFDPALASDAFSVDSAAAAESLRSPGWERPFPPQAQTIVPGVWLFQGAWNVSVIEQDDGLILLEAPISASYTAQALDAAAHLVPGKPIKAVISTTDSWPHVAGLREAVARGIPVYQLDLNRPLLDRLIAAPHILRPDDLARHPRPPQWHMVNQVLAIPSRHNPIMLIPICGPSTERQYMVYWPDAKLLYASDTLVLNPDNSLYNPELMHEVETAVARAHIAPQTVYAMHQAPMPWGRAIGMVP</sequence>
<reference evidence="1 2" key="1">
    <citation type="submission" date="2020-04" db="EMBL/GenBank/DDBJ databases">
        <title>Description of novel Gluconacetobacter.</title>
        <authorList>
            <person name="Sombolestani A."/>
        </authorList>
    </citation>
    <scope>NUCLEOTIDE SEQUENCE [LARGE SCALE GENOMIC DNA]</scope>
    <source>
        <strain evidence="1 2">LMG 27801</strain>
    </source>
</reference>
<accession>A0A7W4IR20</accession>
<proteinExistence type="predicted"/>
<evidence type="ECO:0008006" key="3">
    <source>
        <dbReference type="Google" id="ProtNLM"/>
    </source>
</evidence>
<dbReference type="InterPro" id="IPR036866">
    <property type="entry name" value="RibonucZ/Hydroxyglut_hydro"/>
</dbReference>
<dbReference type="Gene3D" id="3.60.15.10">
    <property type="entry name" value="Ribonuclease Z/Hydroxyacylglutathione hydrolase-like"/>
    <property type="match status" value="1"/>
</dbReference>
<dbReference type="AlphaFoldDB" id="A0A7W4IR20"/>
<keyword evidence="2" id="KW-1185">Reference proteome</keyword>